<dbReference type="GO" id="GO:0060271">
    <property type="term" value="P:cilium assembly"/>
    <property type="evidence" value="ECO:0007669"/>
    <property type="project" value="TreeGrafter"/>
</dbReference>
<comment type="caution">
    <text evidence="4">The sequence shown here is derived from an EMBL/GenBank/DDBJ whole genome shotgun (WGS) entry which is preliminary data.</text>
</comment>
<evidence type="ECO:0000256" key="1">
    <source>
        <dbReference type="SAM" id="Coils"/>
    </source>
</evidence>
<protein>
    <recommendedName>
        <fullName evidence="3">CCDC66 domain-containing protein</fullName>
    </recommendedName>
</protein>
<sequence>MSTFVDKPLSLIERKKQQWAREKEELAGLTLPWNNFKNIDEDSRTRNITKVDSAETNAFIRRESIANRRQSLPPIPIKAGLQNFSPTDKEMGGETSGYGSDSANNVPEYFQQTWNQSLEYESSSARDDRAKWGDRGVGIGRFWEPQEIKYSPEMGDAPGWVKRGLQGDTELVVSNTSPAESPAQDYGEQRPYTSSSVSQTRTYIRGQNNPIDPVELAEREKRRLMARAHQEAIKQQLEERETRRQLERERRIMEEREEELRIERDKEIERKRREQENQFMLDKQERERKRKEALQEAIQIAEKEAQEQKRKQKMMKQVDLNINENVMEKEKLSFRPISTCNMNRTQNNLVDIKEDPILEEGIRLHNETHMNNSRSPLLKETNLNRSQQGSSLEQESPAHTVQAAPTQENVTMVLQTPFEGYSMPFAILMPTFTPGHITPLPVASSVQTQDSPRPRTENRTLTPSLYRNKQLCDSSTQTDFPFVKVPTDQATEIKYIREKLVNLDVNYDKQSKEDKSCKNNERQREIQTDRPKWGANRPPTRYLKQSEKDPFYHRKKTRQKVRQVKIYDDKNNNYSPHSSDDSQIGSPRSYRAKGYIEKRRTRALWQKNGQMFARNVRVYQTEIVPLESDKDHIYYKKSGCIRCCCNCRSQKHKYTDEIKVVDILKIEDSPREEVRNDDCLPDCPTSMIDNEVLEKLNSLHNGLIMKQELWQHSPRTTSYSSPARTNEIS</sequence>
<dbReference type="AlphaFoldDB" id="A0AAN7V9P3"/>
<feature type="domain" description="CCDC66" evidence="3">
    <location>
        <begin position="189"/>
        <end position="316"/>
    </location>
</feature>
<feature type="compositionally biased region" description="Basic and acidic residues" evidence="2">
    <location>
        <begin position="509"/>
        <end position="532"/>
    </location>
</feature>
<feature type="region of interest" description="Disordered" evidence="2">
    <location>
        <begin position="76"/>
        <end position="99"/>
    </location>
</feature>
<evidence type="ECO:0000313" key="4">
    <source>
        <dbReference type="EMBL" id="KAK5642144.1"/>
    </source>
</evidence>
<reference evidence="4 5" key="1">
    <citation type="journal article" date="2024" name="Insects">
        <title>An Improved Chromosome-Level Genome Assembly of the Firefly Pyrocoelia pectoralis.</title>
        <authorList>
            <person name="Fu X."/>
            <person name="Meyer-Rochow V.B."/>
            <person name="Ballantyne L."/>
            <person name="Zhu X."/>
        </authorList>
    </citation>
    <scope>NUCLEOTIDE SEQUENCE [LARGE SCALE GENOMIC DNA]</scope>
    <source>
        <strain evidence="4">XCY_ONT2</strain>
    </source>
</reference>
<feature type="region of interest" description="Disordered" evidence="2">
    <location>
        <begin position="175"/>
        <end position="214"/>
    </location>
</feature>
<dbReference type="PANTHER" id="PTHR22736:SF2">
    <property type="entry name" value="COILED-COIL DOMAIN-CONTAINING PROTEIN 66"/>
    <property type="match status" value="1"/>
</dbReference>
<feature type="compositionally biased region" description="Polar residues" evidence="2">
    <location>
        <begin position="191"/>
        <end position="210"/>
    </location>
</feature>
<keyword evidence="1" id="KW-0175">Coiled coil</keyword>
<keyword evidence="5" id="KW-1185">Reference proteome</keyword>
<evidence type="ECO:0000259" key="3">
    <source>
        <dbReference type="Pfam" id="PF15236"/>
    </source>
</evidence>
<dbReference type="Pfam" id="PF15236">
    <property type="entry name" value="CCDC66"/>
    <property type="match status" value="1"/>
</dbReference>
<dbReference type="GO" id="GO:0005929">
    <property type="term" value="C:cilium"/>
    <property type="evidence" value="ECO:0007669"/>
    <property type="project" value="TreeGrafter"/>
</dbReference>
<organism evidence="4 5">
    <name type="scientific">Pyrocoelia pectoralis</name>
    <dbReference type="NCBI Taxonomy" id="417401"/>
    <lineage>
        <taxon>Eukaryota</taxon>
        <taxon>Metazoa</taxon>
        <taxon>Ecdysozoa</taxon>
        <taxon>Arthropoda</taxon>
        <taxon>Hexapoda</taxon>
        <taxon>Insecta</taxon>
        <taxon>Pterygota</taxon>
        <taxon>Neoptera</taxon>
        <taxon>Endopterygota</taxon>
        <taxon>Coleoptera</taxon>
        <taxon>Polyphaga</taxon>
        <taxon>Elateriformia</taxon>
        <taxon>Elateroidea</taxon>
        <taxon>Lampyridae</taxon>
        <taxon>Lampyrinae</taxon>
        <taxon>Pyrocoelia</taxon>
    </lineage>
</organism>
<feature type="region of interest" description="Disordered" evidence="2">
    <location>
        <begin position="509"/>
        <end position="589"/>
    </location>
</feature>
<feature type="compositionally biased region" description="Basic residues" evidence="2">
    <location>
        <begin position="553"/>
        <end position="563"/>
    </location>
</feature>
<gene>
    <name evidence="4" type="ORF">RI129_008311</name>
</gene>
<dbReference type="Proteomes" id="UP001329430">
    <property type="component" value="Chromosome 6"/>
</dbReference>
<proteinExistence type="predicted"/>
<feature type="region of interest" description="Disordered" evidence="2">
    <location>
        <begin position="440"/>
        <end position="460"/>
    </location>
</feature>
<feature type="region of interest" description="Disordered" evidence="2">
    <location>
        <begin position="384"/>
        <end position="407"/>
    </location>
</feature>
<evidence type="ECO:0000256" key="2">
    <source>
        <dbReference type="SAM" id="MobiDB-lite"/>
    </source>
</evidence>
<evidence type="ECO:0000313" key="5">
    <source>
        <dbReference type="Proteomes" id="UP001329430"/>
    </source>
</evidence>
<dbReference type="InterPro" id="IPR039183">
    <property type="entry name" value="CCD66"/>
</dbReference>
<accession>A0AAN7V9P3</accession>
<dbReference type="InterPro" id="IPR040467">
    <property type="entry name" value="CCDC66_dom"/>
</dbReference>
<feature type="coiled-coil region" evidence="1">
    <location>
        <begin position="229"/>
        <end position="318"/>
    </location>
</feature>
<dbReference type="PANTHER" id="PTHR22736">
    <property type="entry name" value="COILED-COIL DOMAIN-CONTAINING PROTEIN 66"/>
    <property type="match status" value="1"/>
</dbReference>
<dbReference type="EMBL" id="JAVRBK010000006">
    <property type="protein sequence ID" value="KAK5642144.1"/>
    <property type="molecule type" value="Genomic_DNA"/>
</dbReference>
<feature type="compositionally biased region" description="Polar residues" evidence="2">
    <location>
        <begin position="572"/>
        <end position="586"/>
    </location>
</feature>
<dbReference type="GO" id="GO:0008017">
    <property type="term" value="F:microtubule binding"/>
    <property type="evidence" value="ECO:0007669"/>
    <property type="project" value="TreeGrafter"/>
</dbReference>
<dbReference type="GO" id="GO:0005874">
    <property type="term" value="C:microtubule"/>
    <property type="evidence" value="ECO:0007669"/>
    <property type="project" value="TreeGrafter"/>
</dbReference>
<name>A0AAN7V9P3_9COLE</name>